<evidence type="ECO:0000256" key="3">
    <source>
        <dbReference type="SAM" id="Coils"/>
    </source>
</evidence>
<accession>A0A5A4PWF0</accession>
<feature type="repeat" description="Cell wall-binding" evidence="2">
    <location>
        <begin position="470"/>
        <end position="489"/>
    </location>
</feature>
<dbReference type="InterPro" id="IPR018337">
    <property type="entry name" value="Cell_wall/Cho-bd_repeat"/>
</dbReference>
<dbReference type="SUPFAM" id="SSF69360">
    <property type="entry name" value="Cell wall binding repeat"/>
    <property type="match status" value="2"/>
</dbReference>
<gene>
    <name evidence="6" type="primary">spaB</name>
</gene>
<dbReference type="EMBL" id="LC425605">
    <property type="protein sequence ID" value="BBG56757.1"/>
    <property type="molecule type" value="Genomic_DNA"/>
</dbReference>
<feature type="repeat" description="Cell wall-binding" evidence="2">
    <location>
        <begin position="570"/>
        <end position="589"/>
    </location>
</feature>
<feature type="chain" id="PRO_5039385527" evidence="5">
    <location>
        <begin position="27"/>
        <end position="630"/>
    </location>
</feature>
<keyword evidence="1" id="KW-0677">Repeat</keyword>
<feature type="coiled-coil region" evidence="3">
    <location>
        <begin position="91"/>
        <end position="118"/>
    </location>
</feature>
<dbReference type="Pfam" id="PF01473">
    <property type="entry name" value="Choline_bind_1"/>
    <property type="match status" value="3"/>
</dbReference>
<feature type="repeat" description="Cell wall-binding" evidence="2">
    <location>
        <begin position="590"/>
        <end position="609"/>
    </location>
</feature>
<feature type="region of interest" description="Disordered" evidence="4">
    <location>
        <begin position="408"/>
        <end position="452"/>
    </location>
</feature>
<keyword evidence="3" id="KW-0175">Coiled coil</keyword>
<dbReference type="Pfam" id="PF19127">
    <property type="entry name" value="Choline_bind_3"/>
    <property type="match status" value="2"/>
</dbReference>
<evidence type="ECO:0000256" key="1">
    <source>
        <dbReference type="ARBA" id="ARBA00022737"/>
    </source>
</evidence>
<dbReference type="Gene3D" id="2.10.270.10">
    <property type="entry name" value="Cholin Binding"/>
    <property type="match status" value="1"/>
</dbReference>
<evidence type="ECO:0000256" key="5">
    <source>
        <dbReference type="SAM" id="SignalP"/>
    </source>
</evidence>
<dbReference type="PROSITE" id="PS51170">
    <property type="entry name" value="CW"/>
    <property type="match status" value="8"/>
</dbReference>
<dbReference type="AlphaFoldDB" id="A0A5A4PWF0"/>
<protein>
    <submittedName>
        <fullName evidence="6">Surface protective antigen B</fullName>
    </submittedName>
</protein>
<name>A0A5A4PWF0_ERYRH</name>
<sequence length="630" mass="72933">MKKKKHLFPKVSLMSCLLLTAMPLQTAFADMPEISVESIAGTRIGALPILPRIDDDALEEMIETYREKTKNFVTQQIKPFLVNEAQYHLDLDSIKNVVESINRQIASLINEIDSEENGPFGIHSTLKQGIHRIAQYIGYNKFMQDAKHLEDFGKLTIPELDEAFVDLLVNYKTSHRTLVKYENKIEDRAPIEAFIVPLINRLKTINELAYEVNRLPEIHEAFLELQSSNLEEKVLEINRVLTPSVAQFIDYSRLEVMMEQEIKPLYLELYLTKQNRQVQLLRDIYPNVDKANKMVEALKGIEDSEVKSKKVRELLEIYTQRSGDLHSPEVQRRVFGQYYELLQGEKEKLQNYLDSDLFDSHIHTDSKGRNKDIKLINREAFTDMIQNARSMLEIKTIQSDLESILKPKSNEDVDSKVDTEKVEKPTDQKKPAEPKKPINQSKPEASPDHKEGWAKKDGKWFYFEKSGAMATGWKKVSNKWYYLEKSGAMATGWKKVSNKWYYLEKSGAMATGWKKVSNKWYYLEKSGAMATGWKKVSNKWYYLEKSGAMATGWKKVSNKWYYLENSGVMATGWKKISNKWYYLENSGVMATGWKKVSNKWYYLEKSGMMITGSKTIDGKKYTFKSDGSLK</sequence>
<feature type="repeat" description="Cell wall-binding" evidence="2">
    <location>
        <begin position="510"/>
        <end position="529"/>
    </location>
</feature>
<dbReference type="Gene3D" id="2.10.270.20">
    <property type="match status" value="2"/>
</dbReference>
<evidence type="ECO:0000256" key="4">
    <source>
        <dbReference type="SAM" id="MobiDB-lite"/>
    </source>
</evidence>
<feature type="repeat" description="Cell wall-binding" evidence="2">
    <location>
        <begin position="490"/>
        <end position="509"/>
    </location>
</feature>
<feature type="repeat" description="Cell wall-binding" evidence="2">
    <location>
        <begin position="450"/>
        <end position="469"/>
    </location>
</feature>
<evidence type="ECO:0000313" key="6">
    <source>
        <dbReference type="EMBL" id="BBG56757.1"/>
    </source>
</evidence>
<feature type="repeat" description="Cell wall-binding" evidence="2">
    <location>
        <begin position="530"/>
        <end position="549"/>
    </location>
</feature>
<feature type="repeat" description="Cell wall-binding" evidence="2">
    <location>
        <begin position="550"/>
        <end position="569"/>
    </location>
</feature>
<proteinExistence type="predicted"/>
<feature type="signal peptide" evidence="5">
    <location>
        <begin position="1"/>
        <end position="26"/>
    </location>
</feature>
<evidence type="ECO:0000256" key="2">
    <source>
        <dbReference type="PROSITE-ProRule" id="PRU00591"/>
    </source>
</evidence>
<keyword evidence="5" id="KW-0732">Signal</keyword>
<organism evidence="6">
    <name type="scientific">Erysipelothrix rhusiopathiae</name>
    <dbReference type="NCBI Taxonomy" id="1648"/>
    <lineage>
        <taxon>Bacteria</taxon>
        <taxon>Bacillati</taxon>
        <taxon>Bacillota</taxon>
        <taxon>Erysipelotrichia</taxon>
        <taxon>Erysipelotrichales</taxon>
        <taxon>Erysipelotrichaceae</taxon>
        <taxon>Erysipelothrix</taxon>
    </lineage>
</organism>
<reference evidence="6" key="1">
    <citation type="journal article" date="2019" name="J. Vet. Diagn. Invest.">
        <title>Disassociation of Spa type and serovar of an Erysipelothrix rhusiopathiae serovar 6 strain isolated from a diseased pig.</title>
        <authorList>
            <person name="Shimoji Y."/>
            <person name="Bito M."/>
            <person name="Shiraiwa K."/>
            <person name="Ogawa Y."/>
            <person name="Nishikawa S."/>
            <person name="Eguchi M."/>
        </authorList>
    </citation>
    <scope>NUCLEOTIDE SEQUENCE</scope>
    <source>
        <strain evidence="6">Tuzok</strain>
    </source>
</reference>
<feature type="compositionally biased region" description="Basic and acidic residues" evidence="4">
    <location>
        <begin position="408"/>
        <end position="436"/>
    </location>
</feature>